<keyword evidence="2" id="KW-1185">Reference proteome</keyword>
<evidence type="ECO:0000313" key="1">
    <source>
        <dbReference type="EMBL" id="ORY52626.1"/>
    </source>
</evidence>
<name>A0A1Y2D0H9_9FUNG</name>
<evidence type="ECO:0008006" key="3">
    <source>
        <dbReference type="Google" id="ProtNLM"/>
    </source>
</evidence>
<dbReference type="AlphaFoldDB" id="A0A1Y2D0H9"/>
<protein>
    <recommendedName>
        <fullName evidence="3">F-box domain-containing protein</fullName>
    </recommendedName>
</protein>
<proteinExistence type="predicted"/>
<dbReference type="Proteomes" id="UP000193642">
    <property type="component" value="Unassembled WGS sequence"/>
</dbReference>
<comment type="caution">
    <text evidence="1">The sequence shown here is derived from an EMBL/GenBank/DDBJ whole genome shotgun (WGS) entry which is preliminary data.</text>
</comment>
<organism evidence="1 2">
    <name type="scientific">Rhizoclosmatium globosum</name>
    <dbReference type="NCBI Taxonomy" id="329046"/>
    <lineage>
        <taxon>Eukaryota</taxon>
        <taxon>Fungi</taxon>
        <taxon>Fungi incertae sedis</taxon>
        <taxon>Chytridiomycota</taxon>
        <taxon>Chytridiomycota incertae sedis</taxon>
        <taxon>Chytridiomycetes</taxon>
        <taxon>Chytridiales</taxon>
        <taxon>Chytriomycetaceae</taxon>
        <taxon>Rhizoclosmatium</taxon>
    </lineage>
</organism>
<dbReference type="OrthoDB" id="2147485at2759"/>
<accession>A0A1Y2D0H9</accession>
<evidence type="ECO:0000313" key="2">
    <source>
        <dbReference type="Proteomes" id="UP000193642"/>
    </source>
</evidence>
<gene>
    <name evidence="1" type="ORF">BCR33DRAFT_824433</name>
</gene>
<reference evidence="1 2" key="1">
    <citation type="submission" date="2016-07" db="EMBL/GenBank/DDBJ databases">
        <title>Pervasive Adenine N6-methylation of Active Genes in Fungi.</title>
        <authorList>
            <consortium name="DOE Joint Genome Institute"/>
            <person name="Mondo S.J."/>
            <person name="Dannebaum R.O."/>
            <person name="Kuo R.C."/>
            <person name="Labutti K."/>
            <person name="Haridas S."/>
            <person name="Kuo A."/>
            <person name="Salamov A."/>
            <person name="Ahrendt S.R."/>
            <person name="Lipzen A."/>
            <person name="Sullivan W."/>
            <person name="Andreopoulos W.B."/>
            <person name="Clum A."/>
            <person name="Lindquist E."/>
            <person name="Daum C."/>
            <person name="Ramamoorthy G.K."/>
            <person name="Gryganskyi A."/>
            <person name="Culley D."/>
            <person name="Magnuson J.K."/>
            <person name="James T.Y."/>
            <person name="O'Malley M.A."/>
            <person name="Stajich J.E."/>
            <person name="Spatafora J.W."/>
            <person name="Visel A."/>
            <person name="Grigoriev I.V."/>
        </authorList>
    </citation>
    <scope>NUCLEOTIDE SEQUENCE [LARGE SCALE GENOMIC DNA]</scope>
    <source>
        <strain evidence="1 2">JEL800</strain>
    </source>
</reference>
<sequence length="304" mass="35314">MSISTRSYNQSTLINLPREILDEIICLLDSQSIIPFAHALPQFKHISKAIYDIGIAFDTTIAWIWPVFWFPVAYEEDQDPDNDTVVDYLVNTAAEKSLVSEFMGLINRYGGVVKFMIHSVDFARRFCNLQPHAKRLHLYILGAEYNYDRYYGIDDFQDVLSYIRNANIAVRLCDIPRDLKDVAVYSQILRNNPSIRVYRSHTIGKFPFHTLPECLNVQELQFDVCSSGAFAHTFSMIQLFIVLPACNLRRVTFETSGENYYPQTSLEAEEEEWCYSHVKQFGWNVKRIHAGPIFGRPCLEWRKK</sequence>
<dbReference type="EMBL" id="MCGO01000003">
    <property type="protein sequence ID" value="ORY52626.1"/>
    <property type="molecule type" value="Genomic_DNA"/>
</dbReference>